<evidence type="ECO:0000256" key="2">
    <source>
        <dbReference type="ARBA" id="ARBA00004123"/>
    </source>
</evidence>
<keyword evidence="5" id="KW-1017">Isopeptide bond</keyword>
<dbReference type="InterPro" id="IPR004910">
    <property type="entry name" value="Yippee/Mis18/Cereblon"/>
</dbReference>
<comment type="subcellular location">
    <subcellularLocation>
        <location evidence="3">Chromosome</location>
        <location evidence="3">Centromere</location>
    </subcellularLocation>
    <subcellularLocation>
        <location evidence="2">Nucleus</location>
    </subcellularLocation>
</comment>
<evidence type="ECO:0000256" key="13">
    <source>
        <dbReference type="ARBA" id="ARBA00023306"/>
    </source>
</evidence>
<keyword evidence="4" id="KW-0158">Chromosome</keyword>
<dbReference type="AlphaFoldDB" id="A0A7L4NGK2"/>
<evidence type="ECO:0000256" key="1">
    <source>
        <dbReference type="ARBA" id="ARBA00003694"/>
    </source>
</evidence>
<evidence type="ECO:0000256" key="3">
    <source>
        <dbReference type="ARBA" id="ARBA00004584"/>
    </source>
</evidence>
<evidence type="ECO:0000256" key="8">
    <source>
        <dbReference type="ARBA" id="ARBA00022723"/>
    </source>
</evidence>
<evidence type="ECO:0000256" key="14">
    <source>
        <dbReference type="ARBA" id="ARBA00023328"/>
    </source>
</evidence>
<dbReference type="PANTHER" id="PTHR16431:SF2">
    <property type="entry name" value="PROTEIN MIS18-ALPHA"/>
    <property type="match status" value="1"/>
</dbReference>
<dbReference type="GO" id="GO:0000775">
    <property type="term" value="C:chromosome, centromeric region"/>
    <property type="evidence" value="ECO:0007669"/>
    <property type="project" value="UniProtKB-SubCell"/>
</dbReference>
<dbReference type="PROSITE" id="PS51793">
    <property type="entry name" value="MIS18"/>
    <property type="match status" value="1"/>
</dbReference>
<keyword evidence="14" id="KW-0137">Centromere</keyword>
<evidence type="ECO:0000313" key="18">
    <source>
        <dbReference type="EMBL" id="NXY87274.1"/>
    </source>
</evidence>
<comment type="function">
    <text evidence="1">Required for recruitment of CENPA to centromeres and normal chromosome segregation during mitosis.</text>
</comment>
<comment type="similarity">
    <text evidence="16">Belongs to the yippee family.</text>
</comment>
<dbReference type="GO" id="GO:0000785">
    <property type="term" value="C:chromatin"/>
    <property type="evidence" value="ECO:0007669"/>
    <property type="project" value="TreeGrafter"/>
</dbReference>
<evidence type="ECO:0000256" key="12">
    <source>
        <dbReference type="ARBA" id="ARBA00023242"/>
    </source>
</evidence>
<comment type="subunit">
    <text evidence="15">Homodimer, and heterodimer with OIP5/MIS18B. Identified in a complex containing MIS18A, OIP5/MIS18B, MIS18BP1, RBBP7 and RBBP4.</text>
</comment>
<evidence type="ECO:0000256" key="15">
    <source>
        <dbReference type="ARBA" id="ARBA00046705"/>
    </source>
</evidence>
<keyword evidence="19" id="KW-1185">Reference proteome</keyword>
<evidence type="ECO:0000256" key="10">
    <source>
        <dbReference type="ARBA" id="ARBA00022833"/>
    </source>
</evidence>
<keyword evidence="13" id="KW-0131">Cell cycle</keyword>
<evidence type="ECO:0000256" key="4">
    <source>
        <dbReference type="ARBA" id="ARBA00022454"/>
    </source>
</evidence>
<reference evidence="18 19" key="1">
    <citation type="submission" date="2020-02" db="EMBL/GenBank/DDBJ databases">
        <title>Bird 10,000 Genomes (B10K) Project - Family phase.</title>
        <authorList>
            <person name="Zhang G."/>
        </authorList>
    </citation>
    <scope>NUCLEOTIDE SEQUENCE [LARGE SCALE GENOMIC DNA]</scope>
    <source>
        <strain evidence="18">B10K-DU-013-51</strain>
        <tissue evidence="18">Mixed tissue sample</tissue>
    </source>
</reference>
<dbReference type="GO" id="GO:0007059">
    <property type="term" value="P:chromosome segregation"/>
    <property type="evidence" value="ECO:0007669"/>
    <property type="project" value="TreeGrafter"/>
</dbReference>
<name>A0A7L4NGK2_9AVES</name>
<dbReference type="GO" id="GO:0046872">
    <property type="term" value="F:metal ion binding"/>
    <property type="evidence" value="ECO:0007669"/>
    <property type="project" value="UniProtKB-KW"/>
</dbReference>
<dbReference type="Proteomes" id="UP000586704">
    <property type="component" value="Unassembled WGS sequence"/>
</dbReference>
<protein>
    <recommendedName>
        <fullName evidence="16">Protein yippee-like</fullName>
    </recommendedName>
</protein>
<evidence type="ECO:0000256" key="16">
    <source>
        <dbReference type="RuleBase" id="RU110713"/>
    </source>
</evidence>
<evidence type="ECO:0000256" key="5">
    <source>
        <dbReference type="ARBA" id="ARBA00022499"/>
    </source>
</evidence>
<keyword evidence="7" id="KW-0132">Cell division</keyword>
<feature type="non-terminal residue" evidence="18">
    <location>
        <position position="109"/>
    </location>
</feature>
<keyword evidence="9" id="KW-0498">Mitosis</keyword>
<keyword evidence="6" id="KW-0597">Phosphoprotein</keyword>
<feature type="non-terminal residue" evidence="18">
    <location>
        <position position="1"/>
    </location>
</feature>
<dbReference type="EMBL" id="VYZU01054529">
    <property type="protein sequence ID" value="NXY87274.1"/>
    <property type="molecule type" value="Genomic_DNA"/>
</dbReference>
<feature type="domain" description="Mis18" evidence="17">
    <location>
        <begin position="15"/>
        <end position="109"/>
    </location>
</feature>
<evidence type="ECO:0000256" key="11">
    <source>
        <dbReference type="ARBA" id="ARBA00022843"/>
    </source>
</evidence>
<evidence type="ECO:0000256" key="6">
    <source>
        <dbReference type="ARBA" id="ARBA00022553"/>
    </source>
</evidence>
<evidence type="ECO:0000313" key="19">
    <source>
        <dbReference type="Proteomes" id="UP000586704"/>
    </source>
</evidence>
<dbReference type="GO" id="GO:0051301">
    <property type="term" value="P:cell division"/>
    <property type="evidence" value="ECO:0007669"/>
    <property type="project" value="UniProtKB-KW"/>
</dbReference>
<dbReference type="InterPro" id="IPR034752">
    <property type="entry name" value="Mis18"/>
</dbReference>
<dbReference type="PANTHER" id="PTHR16431">
    <property type="entry name" value="NEUROGENIC PROTEIN MASTERMIND"/>
    <property type="match status" value="1"/>
</dbReference>
<evidence type="ECO:0000256" key="9">
    <source>
        <dbReference type="ARBA" id="ARBA00022776"/>
    </source>
</evidence>
<accession>A0A7L4NGK2</accession>
<dbReference type="GO" id="GO:0005634">
    <property type="term" value="C:nucleus"/>
    <property type="evidence" value="ECO:0007669"/>
    <property type="project" value="UniProtKB-SubCell"/>
</dbReference>
<proteinExistence type="inferred from homology"/>
<organism evidence="18 19">
    <name type="scientific">Ceyx cyanopectus</name>
    <name type="common">Indigo-banded kingfisher</name>
    <dbReference type="NCBI Taxonomy" id="390723"/>
    <lineage>
        <taxon>Eukaryota</taxon>
        <taxon>Metazoa</taxon>
        <taxon>Chordata</taxon>
        <taxon>Craniata</taxon>
        <taxon>Vertebrata</taxon>
        <taxon>Euteleostomi</taxon>
        <taxon>Archelosauria</taxon>
        <taxon>Archosauria</taxon>
        <taxon>Dinosauria</taxon>
        <taxon>Saurischia</taxon>
        <taxon>Theropoda</taxon>
        <taxon>Coelurosauria</taxon>
        <taxon>Aves</taxon>
        <taxon>Neognathae</taxon>
        <taxon>Neoaves</taxon>
        <taxon>Telluraves</taxon>
        <taxon>Coraciimorphae</taxon>
        <taxon>Coraciiformes</taxon>
        <taxon>Alcedinidae</taxon>
        <taxon>Ceyx</taxon>
    </lineage>
</organism>
<keyword evidence="12" id="KW-0539">Nucleus</keyword>
<dbReference type="Pfam" id="PF03226">
    <property type="entry name" value="Yippee-Mis18"/>
    <property type="match status" value="1"/>
</dbReference>
<dbReference type="OrthoDB" id="74210at2759"/>
<gene>
    <name evidence="18" type="primary">Mis18a</name>
    <name evidence="18" type="ORF">CEYCYA_R11275</name>
</gene>
<comment type="caution">
    <text evidence="18">The sequence shown here is derived from an EMBL/GenBank/DDBJ whole genome shotgun (WGS) entry which is preliminary data.</text>
</comment>
<sequence length="109" mass="12033">KPQQPAALEKEDLMPMVFLCSTCKRPVGDTLSWVTSDEESSSILLSSVTDCVSVKEERQLSKLPGESGCMVETLFCSGCSAMLGNIYRSTPKNLDYKRDLFCLNIDSVE</sequence>
<keyword evidence="8" id="KW-0479">Metal-binding</keyword>
<keyword evidence="10" id="KW-0862">Zinc</keyword>
<evidence type="ECO:0000259" key="17">
    <source>
        <dbReference type="PROSITE" id="PS51793"/>
    </source>
</evidence>
<evidence type="ECO:0000256" key="7">
    <source>
        <dbReference type="ARBA" id="ARBA00022618"/>
    </source>
</evidence>
<dbReference type="GO" id="GO:0034080">
    <property type="term" value="P:CENP-A containing chromatin assembly"/>
    <property type="evidence" value="ECO:0007669"/>
    <property type="project" value="TreeGrafter"/>
</dbReference>
<keyword evidence="11" id="KW-0832">Ubl conjugation</keyword>